<dbReference type="SUPFAM" id="SSF48576">
    <property type="entry name" value="Terpenoid synthases"/>
    <property type="match status" value="1"/>
</dbReference>
<dbReference type="EMBL" id="JABBWD010000014">
    <property type="protein sequence ID" value="KAG1778819.1"/>
    <property type="molecule type" value="Genomic_DNA"/>
</dbReference>
<dbReference type="GO" id="GO:0008299">
    <property type="term" value="P:isoprenoid biosynthetic process"/>
    <property type="evidence" value="ECO:0007669"/>
    <property type="project" value="UniProtKB-ARBA"/>
</dbReference>
<dbReference type="OrthoDB" id="2861623at2759"/>
<evidence type="ECO:0000256" key="4">
    <source>
        <dbReference type="ARBA" id="ARBA00022842"/>
    </source>
</evidence>
<organism evidence="7 8">
    <name type="scientific">Suillus placidus</name>
    <dbReference type="NCBI Taxonomy" id="48579"/>
    <lineage>
        <taxon>Eukaryota</taxon>
        <taxon>Fungi</taxon>
        <taxon>Dikarya</taxon>
        <taxon>Basidiomycota</taxon>
        <taxon>Agaricomycotina</taxon>
        <taxon>Agaricomycetes</taxon>
        <taxon>Agaricomycetidae</taxon>
        <taxon>Boletales</taxon>
        <taxon>Suillineae</taxon>
        <taxon>Suillaceae</taxon>
        <taxon>Suillus</taxon>
    </lineage>
</organism>
<dbReference type="InterPro" id="IPR034686">
    <property type="entry name" value="Terpene_cyclase-like_2"/>
</dbReference>
<keyword evidence="5 6" id="KW-0456">Lyase</keyword>
<dbReference type="GO" id="GO:0010333">
    <property type="term" value="F:terpene synthase activity"/>
    <property type="evidence" value="ECO:0007669"/>
    <property type="project" value="InterPro"/>
</dbReference>
<proteinExistence type="inferred from homology"/>
<reference evidence="7" key="1">
    <citation type="journal article" date="2020" name="New Phytol.">
        <title>Comparative genomics reveals dynamic genome evolution in host specialist ectomycorrhizal fungi.</title>
        <authorList>
            <person name="Lofgren L.A."/>
            <person name="Nguyen N.H."/>
            <person name="Vilgalys R."/>
            <person name="Ruytinx J."/>
            <person name="Liao H.L."/>
            <person name="Branco S."/>
            <person name="Kuo A."/>
            <person name="LaButti K."/>
            <person name="Lipzen A."/>
            <person name="Andreopoulos W."/>
            <person name="Pangilinan J."/>
            <person name="Riley R."/>
            <person name="Hundley H."/>
            <person name="Na H."/>
            <person name="Barry K."/>
            <person name="Grigoriev I.V."/>
            <person name="Stajich J.E."/>
            <person name="Kennedy P.G."/>
        </authorList>
    </citation>
    <scope>NUCLEOTIDE SEQUENCE</scope>
    <source>
        <strain evidence="7">DOB743</strain>
    </source>
</reference>
<evidence type="ECO:0000256" key="1">
    <source>
        <dbReference type="ARBA" id="ARBA00001946"/>
    </source>
</evidence>
<dbReference type="InterPro" id="IPR008949">
    <property type="entry name" value="Isoprenoid_synthase_dom_sf"/>
</dbReference>
<protein>
    <recommendedName>
        <fullName evidence="6">Terpene synthase</fullName>
        <ecNumber evidence="6">4.2.3.-</ecNumber>
    </recommendedName>
</protein>
<evidence type="ECO:0000256" key="3">
    <source>
        <dbReference type="ARBA" id="ARBA00022723"/>
    </source>
</evidence>
<dbReference type="AlphaFoldDB" id="A0A9P6ZXU0"/>
<name>A0A9P6ZXU0_9AGAM</name>
<evidence type="ECO:0000256" key="6">
    <source>
        <dbReference type="RuleBase" id="RU366034"/>
    </source>
</evidence>
<dbReference type="GO" id="GO:0046872">
    <property type="term" value="F:metal ion binding"/>
    <property type="evidence" value="ECO:0007669"/>
    <property type="project" value="UniProtKB-KW"/>
</dbReference>
<keyword evidence="8" id="KW-1185">Reference proteome</keyword>
<evidence type="ECO:0000313" key="8">
    <source>
        <dbReference type="Proteomes" id="UP000714275"/>
    </source>
</evidence>
<comment type="caution">
    <text evidence="7">The sequence shown here is derived from an EMBL/GenBank/DDBJ whole genome shotgun (WGS) entry which is preliminary data.</text>
</comment>
<dbReference type="EC" id="4.2.3.-" evidence="6"/>
<keyword evidence="4 6" id="KW-0460">Magnesium</keyword>
<sequence>MASTAAYTITSSDFEPAGFILPDLFSDCRYPLRVNPHSHHISRASEQWLFTELHVVEPEVAKFRALRIHDLIASCYPDADASHLRILSDFLNWIFTVDDYLDDRDVDDARGMRECCISALRDPINFQTENPAGKICKSIFSRFIETAGPGCTERFIHALDLFFIAATKEVDSRAKGHIHDLESYTALKRDLTGCKSCFALIEYAARIDLPDEVVSHPVIMAMEDAANDYVAWSNDICSYNKEQSRNDAYANLIAVLMRERGLDLQGAVDYSGQLCKSAIQRFEDNRATLPSWGEEVDRQVAIHIQGMQDLMVGLLHWSFDSARYFGKDGQTVKRDRFIKLLPKRPL</sequence>
<dbReference type="Pfam" id="PF19086">
    <property type="entry name" value="Terpene_syn_C_2"/>
    <property type="match status" value="1"/>
</dbReference>
<keyword evidence="3 6" id="KW-0479">Metal-binding</keyword>
<evidence type="ECO:0000313" key="7">
    <source>
        <dbReference type="EMBL" id="KAG1778819.1"/>
    </source>
</evidence>
<evidence type="ECO:0000256" key="5">
    <source>
        <dbReference type="ARBA" id="ARBA00023239"/>
    </source>
</evidence>
<dbReference type="PANTHER" id="PTHR35201:SF4">
    <property type="entry name" value="BETA-PINACENE SYNTHASE-RELATED"/>
    <property type="match status" value="1"/>
</dbReference>
<comment type="cofactor">
    <cofactor evidence="1 6">
        <name>Mg(2+)</name>
        <dbReference type="ChEBI" id="CHEBI:18420"/>
    </cofactor>
</comment>
<gene>
    <name evidence="7" type="ORF">EV702DRAFT_967452</name>
</gene>
<accession>A0A9P6ZXU0</accession>
<evidence type="ECO:0000256" key="2">
    <source>
        <dbReference type="ARBA" id="ARBA00006333"/>
    </source>
</evidence>
<dbReference type="Gene3D" id="1.10.600.10">
    <property type="entry name" value="Farnesyl Diphosphate Synthase"/>
    <property type="match status" value="1"/>
</dbReference>
<dbReference type="Proteomes" id="UP000714275">
    <property type="component" value="Unassembled WGS sequence"/>
</dbReference>
<dbReference type="PANTHER" id="PTHR35201">
    <property type="entry name" value="TERPENE SYNTHASE"/>
    <property type="match status" value="1"/>
</dbReference>
<comment type="similarity">
    <text evidence="2 6">Belongs to the terpene synthase family.</text>
</comment>